<accession>A0A1X7V1D5</accession>
<dbReference type="STRING" id="400682.A0A1X7V1D5"/>
<dbReference type="InterPro" id="IPR043502">
    <property type="entry name" value="DNA/RNA_pol_sf"/>
</dbReference>
<evidence type="ECO:0000259" key="1">
    <source>
        <dbReference type="PROSITE" id="PS50878"/>
    </source>
</evidence>
<organism evidence="2">
    <name type="scientific">Amphimedon queenslandica</name>
    <name type="common">Sponge</name>
    <dbReference type="NCBI Taxonomy" id="400682"/>
    <lineage>
        <taxon>Eukaryota</taxon>
        <taxon>Metazoa</taxon>
        <taxon>Porifera</taxon>
        <taxon>Demospongiae</taxon>
        <taxon>Heteroscleromorpha</taxon>
        <taxon>Haplosclerida</taxon>
        <taxon>Niphatidae</taxon>
        <taxon>Amphimedon</taxon>
    </lineage>
</organism>
<dbReference type="Pfam" id="PF00078">
    <property type="entry name" value="RVT_1"/>
    <property type="match status" value="1"/>
</dbReference>
<protein>
    <recommendedName>
        <fullName evidence="1">Reverse transcriptase domain-containing protein</fullName>
    </recommendedName>
</protein>
<dbReference type="InterPro" id="IPR000477">
    <property type="entry name" value="RT_dom"/>
</dbReference>
<proteinExistence type="predicted"/>
<dbReference type="PROSITE" id="PS50878">
    <property type="entry name" value="RT_POL"/>
    <property type="match status" value="1"/>
</dbReference>
<dbReference type="EnsemblMetazoa" id="Aqu2.1.34055_001">
    <property type="protein sequence ID" value="Aqu2.1.34055_001"/>
    <property type="gene ID" value="Aqu2.1.34055"/>
</dbReference>
<feature type="domain" description="Reverse transcriptase" evidence="1">
    <location>
        <begin position="1"/>
        <end position="197"/>
    </location>
</feature>
<dbReference type="AlphaFoldDB" id="A0A1X7V1D5"/>
<dbReference type="InParanoid" id="A0A1X7V1D5"/>
<dbReference type="PANTHER" id="PTHR33332">
    <property type="entry name" value="REVERSE TRANSCRIPTASE DOMAIN-CONTAINING PROTEIN"/>
    <property type="match status" value="1"/>
</dbReference>
<dbReference type="eggNOG" id="KOG1075">
    <property type="taxonomic scope" value="Eukaryota"/>
</dbReference>
<dbReference type="OrthoDB" id="6538161at2759"/>
<name>A0A1X7V1D5_AMPQE</name>
<dbReference type="SUPFAM" id="SSF56672">
    <property type="entry name" value="DNA/RNA polymerases"/>
    <property type="match status" value="1"/>
</dbReference>
<sequence length="276" mass="30810">MLSEIYTNRASKHCTDVVYLDLRKAFDSVCHPILIKKLQTFGVTGALLNLFMNYIYGRLQQVSIGGSLSGTLPVNSGIPQGSILGPLLFLVYINDMPDAVSLSSILLLADDTKCLRSVPYSDHFSTACASVGLGIVVLLPYLINDIVVLERVQRRATKFIINDFTSDYKTRLRSLNLLPLMMTFEFQDLIFFINTIQTPDPSLNILDYVSNSTNTTRSGAGLKLRHSVSFTNLDHHFYYNRLPRLWNSLPVIQDSLSPNAVTVIIKTTSGPHSNLY</sequence>
<reference evidence="2" key="1">
    <citation type="submission" date="2017-05" db="UniProtKB">
        <authorList>
            <consortium name="EnsemblMetazoa"/>
        </authorList>
    </citation>
    <scope>IDENTIFICATION</scope>
</reference>
<evidence type="ECO:0000313" key="2">
    <source>
        <dbReference type="EnsemblMetazoa" id="Aqu2.1.34055_001"/>
    </source>
</evidence>